<dbReference type="Gene3D" id="1.25.40.10">
    <property type="entry name" value="Tetratricopeptide repeat domain"/>
    <property type="match status" value="2"/>
</dbReference>
<evidence type="ECO:0000256" key="4">
    <source>
        <dbReference type="SAM" id="MobiDB-lite"/>
    </source>
</evidence>
<accession>A0AAW1NRU2</accession>
<feature type="region of interest" description="Disordered" evidence="4">
    <location>
        <begin position="1"/>
        <end position="24"/>
    </location>
</feature>
<evidence type="ECO:0000256" key="1">
    <source>
        <dbReference type="ARBA" id="ARBA00022737"/>
    </source>
</evidence>
<evidence type="ECO:0000313" key="6">
    <source>
        <dbReference type="Proteomes" id="UP001465755"/>
    </source>
</evidence>
<sequence length="418" mass="44771">MFLKTCPCGSDTRQSLRQVRQPAHAGRELRFRVLAAKQRAQGGKQAAKQTKQPRRAQGGRGNSSVQPKQAETSQQSSDPSTRNFVQQNRTLQEFSSPPDKAASEAFEARLSQLKERSAALRSQAQALVTGEEGTDDAARHQASTSSRTDSDNSSAQPSFWGQAAVGFGAVALVAVFVFATVGVDLGLGGRRGPTPSPGQVSAFSPEEEKRLRDQAAKFEQQAEADTSSTDALAGAASTYAALGDLDKSAALLQQLTAAAPKDVSAWQALGEIQLQQNKPHDAVLSYERAVSESPADTVTLLQGLGRALGADNRYQEAVDQLIAVRKRADADASASVGPYEAGMLLAKTYAAWPRHTADALAVYDDLIKHYDQDYRAFLAKGLVLKSAGKVSDAQRSFLQARYLAPPEARRAVDDLAER</sequence>
<feature type="region of interest" description="Disordered" evidence="4">
    <location>
        <begin position="37"/>
        <end position="83"/>
    </location>
</feature>
<name>A0AAW1NRU2_9CHLO</name>
<feature type="compositionally biased region" description="Basic and acidic residues" evidence="4">
    <location>
        <begin position="206"/>
        <end position="216"/>
    </location>
</feature>
<feature type="region of interest" description="Disordered" evidence="4">
    <location>
        <begin position="121"/>
        <end position="156"/>
    </location>
</feature>
<keyword evidence="1" id="KW-0677">Repeat</keyword>
<organism evidence="5 6">
    <name type="scientific">Symbiochloris irregularis</name>
    <dbReference type="NCBI Taxonomy" id="706552"/>
    <lineage>
        <taxon>Eukaryota</taxon>
        <taxon>Viridiplantae</taxon>
        <taxon>Chlorophyta</taxon>
        <taxon>core chlorophytes</taxon>
        <taxon>Trebouxiophyceae</taxon>
        <taxon>Trebouxiales</taxon>
        <taxon>Trebouxiaceae</taxon>
        <taxon>Symbiochloris</taxon>
    </lineage>
</organism>
<evidence type="ECO:0000256" key="3">
    <source>
        <dbReference type="PROSITE-ProRule" id="PRU00339"/>
    </source>
</evidence>
<comment type="caution">
    <text evidence="5">The sequence shown here is derived from an EMBL/GenBank/DDBJ whole genome shotgun (WGS) entry which is preliminary data.</text>
</comment>
<dbReference type="PANTHER" id="PTHR44943">
    <property type="entry name" value="CELLULOSE SYNTHASE OPERON PROTEIN C"/>
    <property type="match status" value="1"/>
</dbReference>
<gene>
    <name evidence="5" type="ORF">WJX73_002585</name>
</gene>
<feature type="repeat" description="TPR" evidence="3">
    <location>
        <begin position="263"/>
        <end position="296"/>
    </location>
</feature>
<dbReference type="SMART" id="SM00028">
    <property type="entry name" value="TPR"/>
    <property type="match status" value="4"/>
</dbReference>
<evidence type="ECO:0000256" key="2">
    <source>
        <dbReference type="ARBA" id="ARBA00022803"/>
    </source>
</evidence>
<proteinExistence type="predicted"/>
<evidence type="ECO:0000313" key="5">
    <source>
        <dbReference type="EMBL" id="KAK9792238.1"/>
    </source>
</evidence>
<dbReference type="InterPro" id="IPR051685">
    <property type="entry name" value="Ycf3/AcsC/BcsC/TPR_MFPF"/>
</dbReference>
<dbReference type="InterPro" id="IPR019734">
    <property type="entry name" value="TPR_rpt"/>
</dbReference>
<dbReference type="EMBL" id="JALJOQ010000166">
    <property type="protein sequence ID" value="KAK9792238.1"/>
    <property type="molecule type" value="Genomic_DNA"/>
</dbReference>
<dbReference type="PANTHER" id="PTHR44943:SF8">
    <property type="entry name" value="TPR REPEAT-CONTAINING PROTEIN MJ0263"/>
    <property type="match status" value="1"/>
</dbReference>
<evidence type="ECO:0008006" key="7">
    <source>
        <dbReference type="Google" id="ProtNLM"/>
    </source>
</evidence>
<dbReference type="InterPro" id="IPR011990">
    <property type="entry name" value="TPR-like_helical_dom_sf"/>
</dbReference>
<dbReference type="PROSITE" id="PS50005">
    <property type="entry name" value="TPR"/>
    <property type="match status" value="1"/>
</dbReference>
<dbReference type="AlphaFoldDB" id="A0AAW1NRU2"/>
<dbReference type="Proteomes" id="UP001465755">
    <property type="component" value="Unassembled WGS sequence"/>
</dbReference>
<protein>
    <recommendedName>
        <fullName evidence="7">Tetratricopeptide repeat protein</fullName>
    </recommendedName>
</protein>
<feature type="compositionally biased region" description="Low complexity" evidence="4">
    <location>
        <begin position="143"/>
        <end position="154"/>
    </location>
</feature>
<keyword evidence="6" id="KW-1185">Reference proteome</keyword>
<feature type="compositionally biased region" description="Polar residues" evidence="4">
    <location>
        <begin position="62"/>
        <end position="83"/>
    </location>
</feature>
<dbReference type="Pfam" id="PF13432">
    <property type="entry name" value="TPR_16"/>
    <property type="match status" value="1"/>
</dbReference>
<feature type="region of interest" description="Disordered" evidence="4">
    <location>
        <begin position="188"/>
        <end position="230"/>
    </location>
</feature>
<feature type="compositionally biased region" description="Low complexity" evidence="4">
    <location>
        <begin position="37"/>
        <end position="50"/>
    </location>
</feature>
<dbReference type="SUPFAM" id="SSF48452">
    <property type="entry name" value="TPR-like"/>
    <property type="match status" value="1"/>
</dbReference>
<reference evidence="5 6" key="1">
    <citation type="journal article" date="2024" name="Nat. Commun.">
        <title>Phylogenomics reveals the evolutionary origins of lichenization in chlorophyte algae.</title>
        <authorList>
            <person name="Puginier C."/>
            <person name="Libourel C."/>
            <person name="Otte J."/>
            <person name="Skaloud P."/>
            <person name="Haon M."/>
            <person name="Grisel S."/>
            <person name="Petersen M."/>
            <person name="Berrin J.G."/>
            <person name="Delaux P.M."/>
            <person name="Dal Grande F."/>
            <person name="Keller J."/>
        </authorList>
    </citation>
    <scope>NUCLEOTIDE SEQUENCE [LARGE SCALE GENOMIC DNA]</scope>
    <source>
        <strain evidence="5 6">SAG 2036</strain>
    </source>
</reference>
<keyword evidence="2 3" id="KW-0802">TPR repeat</keyword>